<dbReference type="GO" id="GO:0016740">
    <property type="term" value="F:transferase activity"/>
    <property type="evidence" value="ECO:0007669"/>
    <property type="project" value="UniProtKB-KW"/>
</dbReference>
<keyword evidence="5 8" id="KW-0378">Hydrolase</keyword>
<dbReference type="CDD" id="cd16155">
    <property type="entry name" value="sulfatase_like"/>
    <property type="match status" value="1"/>
</dbReference>
<keyword evidence="3" id="KW-0479">Metal-binding</keyword>
<evidence type="ECO:0000256" key="1">
    <source>
        <dbReference type="ARBA" id="ARBA00001913"/>
    </source>
</evidence>
<keyword evidence="4" id="KW-0732">Signal</keyword>
<keyword evidence="8" id="KW-0808">Transferase</keyword>
<evidence type="ECO:0000256" key="5">
    <source>
        <dbReference type="ARBA" id="ARBA00022801"/>
    </source>
</evidence>
<name>A0A6B1G7X9_9CHLR</name>
<comment type="caution">
    <text evidence="8">The sequence shown here is derived from an EMBL/GenBank/DDBJ whole genome shotgun (WGS) entry which is preliminary data.</text>
</comment>
<evidence type="ECO:0000256" key="4">
    <source>
        <dbReference type="ARBA" id="ARBA00022729"/>
    </source>
</evidence>
<protein>
    <submittedName>
        <fullName evidence="8">Sulfatase-like hydrolase/transferase</fullName>
    </submittedName>
</protein>
<evidence type="ECO:0000256" key="3">
    <source>
        <dbReference type="ARBA" id="ARBA00022723"/>
    </source>
</evidence>
<dbReference type="Pfam" id="PF00884">
    <property type="entry name" value="Sulfatase"/>
    <property type="match status" value="1"/>
</dbReference>
<dbReference type="GO" id="GO:0004065">
    <property type="term" value="F:arylsulfatase activity"/>
    <property type="evidence" value="ECO:0007669"/>
    <property type="project" value="TreeGrafter"/>
</dbReference>
<dbReference type="InterPro" id="IPR050738">
    <property type="entry name" value="Sulfatase"/>
</dbReference>
<feature type="domain" description="Sulfatase N-terminal" evidence="7">
    <location>
        <begin position="5"/>
        <end position="343"/>
    </location>
</feature>
<comment type="similarity">
    <text evidence="2">Belongs to the sulfatase family.</text>
</comment>
<evidence type="ECO:0000259" key="7">
    <source>
        <dbReference type="Pfam" id="PF00884"/>
    </source>
</evidence>
<keyword evidence="6" id="KW-0106">Calcium</keyword>
<dbReference type="Gene3D" id="3.40.720.10">
    <property type="entry name" value="Alkaline Phosphatase, subunit A"/>
    <property type="match status" value="1"/>
</dbReference>
<dbReference type="PANTHER" id="PTHR42693:SF42">
    <property type="entry name" value="ARYLSULFATASE G"/>
    <property type="match status" value="1"/>
</dbReference>
<evidence type="ECO:0000256" key="6">
    <source>
        <dbReference type="ARBA" id="ARBA00022837"/>
    </source>
</evidence>
<proteinExistence type="inferred from homology"/>
<dbReference type="PANTHER" id="PTHR42693">
    <property type="entry name" value="ARYLSULFATASE FAMILY MEMBER"/>
    <property type="match status" value="1"/>
</dbReference>
<dbReference type="InterPro" id="IPR000917">
    <property type="entry name" value="Sulfatase_N"/>
</dbReference>
<accession>A0A6B1G7X9</accession>
<dbReference type="EMBL" id="VYDA01000583">
    <property type="protein sequence ID" value="MYH63275.1"/>
    <property type="molecule type" value="Genomic_DNA"/>
</dbReference>
<reference evidence="8" key="1">
    <citation type="submission" date="2019-09" db="EMBL/GenBank/DDBJ databases">
        <title>Characterisation of the sponge microbiome using genome-centric metagenomics.</title>
        <authorList>
            <person name="Engelberts J.P."/>
            <person name="Robbins S.J."/>
            <person name="De Goeij J.M."/>
            <person name="Aranda M."/>
            <person name="Bell S.C."/>
            <person name="Webster N.S."/>
        </authorList>
    </citation>
    <scope>NUCLEOTIDE SEQUENCE</scope>
    <source>
        <strain evidence="8">SB0675_bin_29</strain>
    </source>
</reference>
<comment type="cofactor">
    <cofactor evidence="1">
        <name>Ca(2+)</name>
        <dbReference type="ChEBI" id="CHEBI:29108"/>
    </cofactor>
</comment>
<dbReference type="SUPFAM" id="SSF53649">
    <property type="entry name" value="Alkaline phosphatase-like"/>
    <property type="match status" value="1"/>
</dbReference>
<evidence type="ECO:0000313" key="8">
    <source>
        <dbReference type="EMBL" id="MYH63275.1"/>
    </source>
</evidence>
<dbReference type="AlphaFoldDB" id="A0A6B1G7X9"/>
<sequence>MSSQPNVLFLIADDHRASAIGAYGDATVRTPTLDQLCTEGASFRRNCHMGGLSGAVCVPTRACLHTGAHVFRASVGNDQNDRDSLSALDPGHTYLAELFRQHGYTTFATGKWHNDSASFARSFGEAQNVFFGGMDSHFAVPVQDYDASGRYDKSRQRIGSEFSTDLFGDAAIRFLERQDGSRPFFLYCAFTAPHDPRTPPQDWAGVYRPEAMPLPVNFAGVHPFDNGEMWVRDEKLAEFPRTAEDSRRHIAEYYGMISDMDEKIGEMLDTLARKGLAEDTIVVYTADHGLSVGQHGLLGKQNLYDHSVRVPLILRGPGVPGGKQIDALSHTYDVYPTLCELAGLEIPASADAKSLAPLLAGTAEETRPYLHSVYKHVQRMTQDREWKLITYRRDGDQGSNRTQLFHLASDPWELKDLSEDASVATERERLEEELARWQEETGDPVLMA</sequence>
<organism evidence="8">
    <name type="scientific">Caldilineaceae bacterium SB0675_bin_29</name>
    <dbReference type="NCBI Taxonomy" id="2605266"/>
    <lineage>
        <taxon>Bacteria</taxon>
        <taxon>Bacillati</taxon>
        <taxon>Chloroflexota</taxon>
        <taxon>Caldilineae</taxon>
        <taxon>Caldilineales</taxon>
        <taxon>Caldilineaceae</taxon>
    </lineage>
</organism>
<dbReference type="InterPro" id="IPR017850">
    <property type="entry name" value="Alkaline_phosphatase_core_sf"/>
</dbReference>
<evidence type="ECO:0000256" key="2">
    <source>
        <dbReference type="ARBA" id="ARBA00008779"/>
    </source>
</evidence>
<dbReference type="GO" id="GO:0046872">
    <property type="term" value="F:metal ion binding"/>
    <property type="evidence" value="ECO:0007669"/>
    <property type="project" value="UniProtKB-KW"/>
</dbReference>
<gene>
    <name evidence="8" type="ORF">F4148_16470</name>
</gene>